<dbReference type="InterPro" id="IPR026360">
    <property type="entry name" value="Xnuc_lig_assoc"/>
</dbReference>
<proteinExistence type="predicted"/>
<dbReference type="SUPFAM" id="SSF56281">
    <property type="entry name" value="Metallo-hydrolase/oxidoreductase"/>
    <property type="match status" value="1"/>
</dbReference>
<dbReference type="GO" id="GO:0004521">
    <property type="term" value="F:RNA endonuclease activity"/>
    <property type="evidence" value="ECO:0007669"/>
    <property type="project" value="TreeGrafter"/>
</dbReference>
<dbReference type="HOGENOM" id="CLU_050517_1_0_10"/>
<dbReference type="NCBIfam" id="TIGR04122">
    <property type="entry name" value="Xnuc_lig_assoc"/>
    <property type="match status" value="1"/>
</dbReference>
<organism evidence="1 2">
    <name type="scientific">Haliscomenobacter hydrossis (strain ATCC 27775 / DSM 1100 / LMG 10767 / O)</name>
    <dbReference type="NCBI Taxonomy" id="760192"/>
    <lineage>
        <taxon>Bacteria</taxon>
        <taxon>Pseudomonadati</taxon>
        <taxon>Bacteroidota</taxon>
        <taxon>Saprospiria</taxon>
        <taxon>Saprospirales</taxon>
        <taxon>Haliscomenobacteraceae</taxon>
        <taxon>Haliscomenobacter</taxon>
    </lineage>
</organism>
<name>F4L0Y7_HALH1</name>
<dbReference type="PANTHER" id="PTHR11203:SF49">
    <property type="entry name" value="BLL1145 PROTEIN"/>
    <property type="match status" value="1"/>
</dbReference>
<evidence type="ECO:0000313" key="2">
    <source>
        <dbReference type="Proteomes" id="UP000008461"/>
    </source>
</evidence>
<dbReference type="InterPro" id="IPR050698">
    <property type="entry name" value="MBL"/>
</dbReference>
<dbReference type="eggNOG" id="COG1236">
    <property type="taxonomic scope" value="Bacteria"/>
</dbReference>
<reference key="2">
    <citation type="submission" date="2011-04" db="EMBL/GenBank/DDBJ databases">
        <title>Complete sequence of chromosome of Haliscomenobacter hydrossis DSM 1100.</title>
        <authorList>
            <consortium name="US DOE Joint Genome Institute (JGI-PGF)"/>
            <person name="Lucas S."/>
            <person name="Han J."/>
            <person name="Lapidus A."/>
            <person name="Bruce D."/>
            <person name="Goodwin L."/>
            <person name="Pitluck S."/>
            <person name="Peters L."/>
            <person name="Kyrpides N."/>
            <person name="Mavromatis K."/>
            <person name="Ivanova N."/>
            <person name="Ovchinnikova G."/>
            <person name="Pagani I."/>
            <person name="Daligault H."/>
            <person name="Detter J.C."/>
            <person name="Han C."/>
            <person name="Land M."/>
            <person name="Hauser L."/>
            <person name="Markowitz V."/>
            <person name="Cheng J.-F."/>
            <person name="Hugenholtz P."/>
            <person name="Woyke T."/>
            <person name="Wu D."/>
            <person name="Verbarg S."/>
            <person name="Frueling A."/>
            <person name="Brambilla E."/>
            <person name="Klenk H.-P."/>
            <person name="Eisen J.A."/>
        </authorList>
    </citation>
    <scope>NUCLEOTIDE SEQUENCE</scope>
    <source>
        <strain>DSM 1100</strain>
    </source>
</reference>
<gene>
    <name evidence="1" type="ordered locus">Halhy_2723</name>
</gene>
<dbReference type="EMBL" id="CP002691">
    <property type="protein sequence ID" value="AEE50591.1"/>
    <property type="molecule type" value="Genomic_DNA"/>
</dbReference>
<accession>F4L0Y7</accession>
<dbReference type="AlphaFoldDB" id="F4L0Y7"/>
<keyword evidence="2" id="KW-1185">Reference proteome</keyword>
<evidence type="ECO:0000313" key="1">
    <source>
        <dbReference type="EMBL" id="AEE50591.1"/>
    </source>
</evidence>
<protein>
    <recommendedName>
        <fullName evidence="3">RNA procession exonuclease-like protein</fullName>
    </recommendedName>
</protein>
<dbReference type="Proteomes" id="UP000008461">
    <property type="component" value="Chromosome"/>
</dbReference>
<dbReference type="PANTHER" id="PTHR11203">
    <property type="entry name" value="CLEAVAGE AND POLYADENYLATION SPECIFICITY FACTOR FAMILY MEMBER"/>
    <property type="match status" value="1"/>
</dbReference>
<dbReference type="KEGG" id="hhy:Halhy_2723"/>
<sequence length="336" mass="37507">MALLEFTDRGIYCAQADVYIDPWKPVKRALITHGHGDHARPGHDYYLCTRSARPVIRHRLGPINIETVDYGESRLINGVRFSFHPAGHIVGSAQIRVEYQGEIWVASGDYKLENDGLAEAFESIPCHTFITECTFGLPLYKWQPQAQVFTDINAWWIQNQSEGKITVLTGYALGKAQRIMQGLNPDIGPIFTHGAVENVNEVLRAQGIPLPKSSRLAQNTKKNQIAGGIIIAPPSAVDAPWVRRFTPSSLGIASGWMAIRDAYLQRKADRGFILSDHADWDELNRAIAATGAENIIATHGYTEQFSKWLTEQGYNAQAVKTEFEGEVFDEEKDKND</sequence>
<dbReference type="Gene3D" id="3.60.15.10">
    <property type="entry name" value="Ribonuclease Z/Hydroxyacylglutathione hydrolase-like"/>
    <property type="match status" value="1"/>
</dbReference>
<dbReference type="STRING" id="760192.Halhy_2723"/>
<evidence type="ECO:0008006" key="3">
    <source>
        <dbReference type="Google" id="ProtNLM"/>
    </source>
</evidence>
<dbReference type="InterPro" id="IPR036866">
    <property type="entry name" value="RibonucZ/Hydroxyglut_hydro"/>
</dbReference>
<dbReference type="RefSeq" id="WP_013765139.1">
    <property type="nucleotide sequence ID" value="NC_015510.1"/>
</dbReference>
<reference evidence="1 2" key="1">
    <citation type="journal article" date="2011" name="Stand. Genomic Sci.">
        <title>Complete genome sequence of Haliscomenobacter hydrossis type strain (O).</title>
        <authorList>
            <consortium name="US DOE Joint Genome Institute (JGI-PGF)"/>
            <person name="Daligault H."/>
            <person name="Lapidus A."/>
            <person name="Zeytun A."/>
            <person name="Nolan M."/>
            <person name="Lucas S."/>
            <person name="Del Rio T.G."/>
            <person name="Tice H."/>
            <person name="Cheng J.F."/>
            <person name="Tapia R."/>
            <person name="Han C."/>
            <person name="Goodwin L."/>
            <person name="Pitluck S."/>
            <person name="Liolios K."/>
            <person name="Pagani I."/>
            <person name="Ivanova N."/>
            <person name="Huntemann M."/>
            <person name="Mavromatis K."/>
            <person name="Mikhailova N."/>
            <person name="Pati A."/>
            <person name="Chen A."/>
            <person name="Palaniappan K."/>
            <person name="Land M."/>
            <person name="Hauser L."/>
            <person name="Brambilla E.M."/>
            <person name="Rohde M."/>
            <person name="Verbarg S."/>
            <person name="Goker M."/>
            <person name="Bristow J."/>
            <person name="Eisen J.A."/>
            <person name="Markowitz V."/>
            <person name="Hugenholtz P."/>
            <person name="Kyrpides N.C."/>
            <person name="Klenk H.P."/>
            <person name="Woyke T."/>
        </authorList>
    </citation>
    <scope>NUCLEOTIDE SEQUENCE [LARGE SCALE GENOMIC DNA]</scope>
    <source>
        <strain evidence="2">ATCC 27775 / DSM 1100 / LMG 10767 / O</strain>
    </source>
</reference>